<proteinExistence type="predicted"/>
<evidence type="ECO:0000256" key="1">
    <source>
        <dbReference type="SAM" id="Phobius"/>
    </source>
</evidence>
<keyword evidence="1" id="KW-0812">Transmembrane</keyword>
<reference evidence="2 3" key="1">
    <citation type="journal article" date="2008" name="Proc. Natl. Acad. Sci. U.S.A.">
        <title>Niche adaptation and genome expansion in the chlorophyll d-producing cyanobacterium Acaryochloris marina.</title>
        <authorList>
            <person name="Swingley W.D."/>
            <person name="Chen M."/>
            <person name="Cheung P.C."/>
            <person name="Conrad A.L."/>
            <person name="Dejesa L.C."/>
            <person name="Hao J."/>
            <person name="Honchak B.M."/>
            <person name="Karbach L.E."/>
            <person name="Kurdoglu A."/>
            <person name="Lahiri S."/>
            <person name="Mastrian S.D."/>
            <person name="Miyashita H."/>
            <person name="Page L."/>
            <person name="Ramakrishna P."/>
            <person name="Satoh S."/>
            <person name="Sattley W.M."/>
            <person name="Shimada Y."/>
            <person name="Taylor H.L."/>
            <person name="Tomo T."/>
            <person name="Tsuchiya T."/>
            <person name="Wang Z.T."/>
            <person name="Raymond J."/>
            <person name="Mimuro M."/>
            <person name="Blankenship R.E."/>
            <person name="Touchman J.W."/>
        </authorList>
    </citation>
    <scope>NUCLEOTIDE SEQUENCE [LARGE SCALE GENOMIC DNA]</scope>
    <source>
        <strain evidence="3">MBIC 11017</strain>
        <plasmid evidence="3">Plasmid pREB5</plasmid>
    </source>
</reference>
<keyword evidence="3" id="KW-1185">Reference proteome</keyword>
<dbReference type="RefSeq" id="WP_012168036.1">
    <property type="nucleotide sequence ID" value="NC_009930.1"/>
</dbReference>
<dbReference type="Proteomes" id="UP000000268">
    <property type="component" value="Plasmid pREB5"/>
</dbReference>
<name>A8ZP79_ACAM1</name>
<dbReference type="EMBL" id="CP000842">
    <property type="protein sequence ID" value="ABW32815.1"/>
    <property type="molecule type" value="Genomic_DNA"/>
</dbReference>
<protein>
    <submittedName>
        <fullName evidence="2">Uncharacterized protein</fullName>
    </submittedName>
</protein>
<geneLocation type="plasmid" evidence="2 3">
    <name>pREB5</name>
</geneLocation>
<keyword evidence="1" id="KW-0472">Membrane</keyword>
<feature type="transmembrane region" description="Helical" evidence="1">
    <location>
        <begin position="39"/>
        <end position="55"/>
    </location>
</feature>
<accession>A8ZP79</accession>
<gene>
    <name evidence="2" type="ordered locus">AM1_E0045</name>
</gene>
<keyword evidence="2" id="KW-0614">Plasmid</keyword>
<organism evidence="2 3">
    <name type="scientific">Acaryochloris marina (strain MBIC 11017)</name>
    <dbReference type="NCBI Taxonomy" id="329726"/>
    <lineage>
        <taxon>Bacteria</taxon>
        <taxon>Bacillati</taxon>
        <taxon>Cyanobacteriota</taxon>
        <taxon>Cyanophyceae</taxon>
        <taxon>Acaryochloridales</taxon>
        <taxon>Acaryochloridaceae</taxon>
        <taxon>Acaryochloris</taxon>
    </lineage>
</organism>
<evidence type="ECO:0000313" key="2">
    <source>
        <dbReference type="EMBL" id="ABW32815.1"/>
    </source>
</evidence>
<keyword evidence="1" id="KW-1133">Transmembrane helix</keyword>
<dbReference type="AlphaFoldDB" id="A8ZP79"/>
<evidence type="ECO:0000313" key="3">
    <source>
        <dbReference type="Proteomes" id="UP000000268"/>
    </source>
</evidence>
<sequence length="63" mass="6863">MKLIRKIVGFGLLVIGVPQVANGIQQIIETGGDPRVVGRLTAHVLYIVVGLWLLLSKNRLKST</sequence>
<dbReference type="HOGENOM" id="CLU_2875313_0_0_3"/>
<dbReference type="KEGG" id="amr:AM1_E0045"/>